<feature type="compositionally biased region" description="Acidic residues" evidence="3">
    <location>
        <begin position="137"/>
        <end position="148"/>
    </location>
</feature>
<dbReference type="Gene3D" id="1.25.40.10">
    <property type="entry name" value="Tetratricopeptide repeat domain"/>
    <property type="match status" value="1"/>
</dbReference>
<evidence type="ECO:0000313" key="5">
    <source>
        <dbReference type="EMBL" id="VDK23785.1"/>
    </source>
</evidence>
<dbReference type="OrthoDB" id="5587616at2759"/>
<organism evidence="7">
    <name type="scientific">Taenia asiatica</name>
    <name type="common">Asian tapeworm</name>
    <dbReference type="NCBI Taxonomy" id="60517"/>
    <lineage>
        <taxon>Eukaryota</taxon>
        <taxon>Metazoa</taxon>
        <taxon>Spiralia</taxon>
        <taxon>Lophotrochozoa</taxon>
        <taxon>Platyhelminthes</taxon>
        <taxon>Cestoda</taxon>
        <taxon>Eucestoda</taxon>
        <taxon>Cyclophyllidea</taxon>
        <taxon>Taeniidae</taxon>
        <taxon>Taenia</taxon>
    </lineage>
</organism>
<keyword evidence="6" id="KW-1185">Reference proteome</keyword>
<keyword evidence="2" id="KW-0802">TPR repeat</keyword>
<dbReference type="GO" id="GO:0034080">
    <property type="term" value="P:CENP-A containing chromatin assembly"/>
    <property type="evidence" value="ECO:0007669"/>
    <property type="project" value="TreeGrafter"/>
</dbReference>
<dbReference type="SUPFAM" id="SSF48452">
    <property type="entry name" value="TPR-like"/>
    <property type="match status" value="1"/>
</dbReference>
<dbReference type="InterPro" id="IPR051730">
    <property type="entry name" value="NASP-like"/>
</dbReference>
<gene>
    <name evidence="5" type="ORF">TASK_LOCUS1849</name>
</gene>
<dbReference type="Pfam" id="PF10516">
    <property type="entry name" value="SHNi-TPR"/>
    <property type="match status" value="1"/>
</dbReference>
<sequence>MAPLNHVVISDKLSPEELIAKGKREMLCSQLPNAVDCFQMACQLLAEKNGDLHDDLAIPNLLYGTALLELSRSENHVLGESVERCGESATSSEDEDGDDEARAKDFKESGQFITKESADVSEFGNVGASGVEKSSAPEEETVPPATELEDSRDGDVSTLQLAWEVVEVAKKLFMRHEDAEHQLKASDCLEKLAEIGQEIGNHQQAISDLLECLKIRSEHAPDNDRLIAETHFQLAVSYSQVGDATSSDASFGDALRHLGECKSKLELQLSALDEEDVGENTKVNHLQMQIREVADLIGEVSERRKEGPEPVQTVEETQAKPMQSDVPVDDITHLIKKKRRTSDENIQQAQKKARIESSS</sequence>
<protein>
    <submittedName>
        <fullName evidence="7">SHNi-TPR domain-containing protein</fullName>
    </submittedName>
</protein>
<feature type="region of interest" description="Disordered" evidence="3">
    <location>
        <begin position="302"/>
        <end position="359"/>
    </location>
</feature>
<evidence type="ECO:0000313" key="6">
    <source>
        <dbReference type="Proteomes" id="UP000282613"/>
    </source>
</evidence>
<evidence type="ECO:0000313" key="7">
    <source>
        <dbReference type="WBParaSite" id="TASK_0000184801-mRNA-1"/>
    </source>
</evidence>
<evidence type="ECO:0000256" key="1">
    <source>
        <dbReference type="ARBA" id="ARBA00022737"/>
    </source>
</evidence>
<dbReference type="GO" id="GO:0005654">
    <property type="term" value="C:nucleoplasm"/>
    <property type="evidence" value="ECO:0007669"/>
    <property type="project" value="TreeGrafter"/>
</dbReference>
<accession>A0A0R3VWQ4</accession>
<dbReference type="InterPro" id="IPR011990">
    <property type="entry name" value="TPR-like_helical_dom_sf"/>
</dbReference>
<dbReference type="GO" id="GO:0006335">
    <property type="term" value="P:DNA replication-dependent chromatin assembly"/>
    <property type="evidence" value="ECO:0007669"/>
    <property type="project" value="TreeGrafter"/>
</dbReference>
<dbReference type="Proteomes" id="UP000282613">
    <property type="component" value="Unassembled WGS sequence"/>
</dbReference>
<name>A0A0R3VWQ4_TAEAS</name>
<dbReference type="GO" id="GO:0042393">
    <property type="term" value="F:histone binding"/>
    <property type="evidence" value="ECO:0007669"/>
    <property type="project" value="TreeGrafter"/>
</dbReference>
<evidence type="ECO:0000256" key="3">
    <source>
        <dbReference type="SAM" id="MobiDB-lite"/>
    </source>
</evidence>
<feature type="region of interest" description="Disordered" evidence="3">
    <location>
        <begin position="81"/>
        <end position="103"/>
    </location>
</feature>
<dbReference type="AlphaFoldDB" id="A0A0R3VWQ4"/>
<dbReference type="InterPro" id="IPR019544">
    <property type="entry name" value="Tetratricopeptide_SHNi-TPR_dom"/>
</dbReference>
<feature type="region of interest" description="Disordered" evidence="3">
    <location>
        <begin position="124"/>
        <end position="153"/>
    </location>
</feature>
<dbReference type="EMBL" id="UYRS01000653">
    <property type="protein sequence ID" value="VDK23785.1"/>
    <property type="molecule type" value="Genomic_DNA"/>
</dbReference>
<reference evidence="7" key="1">
    <citation type="submission" date="2017-02" db="UniProtKB">
        <authorList>
            <consortium name="WormBaseParasite"/>
        </authorList>
    </citation>
    <scope>IDENTIFICATION</scope>
</reference>
<keyword evidence="1" id="KW-0677">Repeat</keyword>
<evidence type="ECO:0000256" key="2">
    <source>
        <dbReference type="ARBA" id="ARBA00022803"/>
    </source>
</evidence>
<dbReference type="PANTHER" id="PTHR15081:SF1">
    <property type="entry name" value="NUCLEAR AUTOANTIGENIC SPERM PROTEIN"/>
    <property type="match status" value="1"/>
</dbReference>
<feature type="compositionally biased region" description="Polar residues" evidence="3">
    <location>
        <begin position="344"/>
        <end position="359"/>
    </location>
</feature>
<proteinExistence type="predicted"/>
<evidence type="ECO:0000259" key="4">
    <source>
        <dbReference type="Pfam" id="PF10516"/>
    </source>
</evidence>
<reference evidence="5 6" key="2">
    <citation type="submission" date="2018-11" db="EMBL/GenBank/DDBJ databases">
        <authorList>
            <consortium name="Pathogen Informatics"/>
        </authorList>
    </citation>
    <scope>NUCLEOTIDE SEQUENCE [LARGE SCALE GENOMIC DNA]</scope>
</reference>
<dbReference type="PANTHER" id="PTHR15081">
    <property type="entry name" value="NUCLEAR AUTOANTIGENIC SPERM PROTEIN NASP -RELATED"/>
    <property type="match status" value="1"/>
</dbReference>
<dbReference type="STRING" id="60517.A0A0R3VWQ4"/>
<feature type="domain" description="Tetratricopeptide SHNi-TPR" evidence="4">
    <location>
        <begin position="186"/>
        <end position="221"/>
    </location>
</feature>
<dbReference type="WBParaSite" id="TASK_0000184801-mRNA-1">
    <property type="protein sequence ID" value="TASK_0000184801-mRNA-1"/>
    <property type="gene ID" value="TASK_0000184801"/>
</dbReference>